<evidence type="ECO:0000313" key="2">
    <source>
        <dbReference type="EMBL" id="TDA21993.1"/>
    </source>
</evidence>
<protein>
    <submittedName>
        <fullName evidence="2">Helix-turn-helix domain-containing protein</fullName>
    </submittedName>
</protein>
<gene>
    <name evidence="2" type="ORF">E1963_09575</name>
</gene>
<comment type="caution">
    <text evidence="2">The sequence shown here is derived from an EMBL/GenBank/DDBJ whole genome shotgun (WGS) entry which is preliminary data.</text>
</comment>
<dbReference type="CDD" id="cd00093">
    <property type="entry name" value="HTH_XRE"/>
    <property type="match status" value="1"/>
</dbReference>
<dbReference type="GO" id="GO:0003677">
    <property type="term" value="F:DNA binding"/>
    <property type="evidence" value="ECO:0007669"/>
    <property type="project" value="InterPro"/>
</dbReference>
<sequence>MDYNKTGQLIARRRKAVGLTQKELAGYLGVTNKAVSKWETGVSHTKRY</sequence>
<proteinExistence type="predicted"/>
<dbReference type="InterPro" id="IPR010982">
    <property type="entry name" value="Lambda_DNA-bd_dom_sf"/>
</dbReference>
<evidence type="ECO:0000259" key="1">
    <source>
        <dbReference type="PROSITE" id="PS50943"/>
    </source>
</evidence>
<dbReference type="Gene3D" id="1.10.260.40">
    <property type="entry name" value="lambda repressor-like DNA-binding domains"/>
    <property type="match status" value="1"/>
</dbReference>
<dbReference type="RefSeq" id="WP_132277468.1">
    <property type="nucleotide sequence ID" value="NZ_JAOBST010000013.1"/>
</dbReference>
<organism evidence="2 3">
    <name type="scientific">Extibacter muris</name>
    <dbReference type="NCBI Taxonomy" id="1796622"/>
    <lineage>
        <taxon>Bacteria</taxon>
        <taxon>Bacillati</taxon>
        <taxon>Bacillota</taxon>
        <taxon>Clostridia</taxon>
        <taxon>Lachnospirales</taxon>
        <taxon>Lachnospiraceae</taxon>
        <taxon>Extibacter</taxon>
    </lineage>
</organism>
<feature type="domain" description="HTH cro/C1-type" evidence="1">
    <location>
        <begin position="10"/>
        <end position="41"/>
    </location>
</feature>
<accession>A0A4R4FGP7</accession>
<evidence type="ECO:0000313" key="3">
    <source>
        <dbReference type="Proteomes" id="UP000295710"/>
    </source>
</evidence>
<keyword evidence="3" id="KW-1185">Reference proteome</keyword>
<dbReference type="PROSITE" id="PS50943">
    <property type="entry name" value="HTH_CROC1"/>
    <property type="match status" value="1"/>
</dbReference>
<name>A0A4R4FGP7_9FIRM</name>
<dbReference type="AlphaFoldDB" id="A0A4R4FGP7"/>
<dbReference type="SUPFAM" id="SSF47413">
    <property type="entry name" value="lambda repressor-like DNA-binding domains"/>
    <property type="match status" value="1"/>
</dbReference>
<dbReference type="InterPro" id="IPR001387">
    <property type="entry name" value="Cro/C1-type_HTH"/>
</dbReference>
<reference evidence="2 3" key="1">
    <citation type="journal article" date="2016" name="Nat. Microbiol.">
        <title>The Mouse Intestinal Bacterial Collection (miBC) provides host-specific insight into cultured diversity and functional potential of the gut microbiota.</title>
        <authorList>
            <person name="Lagkouvardos I."/>
            <person name="Pukall R."/>
            <person name="Abt B."/>
            <person name="Foesel B.U."/>
            <person name="Meier-Kolthoff J.P."/>
            <person name="Kumar N."/>
            <person name="Bresciani A."/>
            <person name="Martinez I."/>
            <person name="Just S."/>
            <person name="Ziegler C."/>
            <person name="Brugiroux S."/>
            <person name="Garzetti D."/>
            <person name="Wenning M."/>
            <person name="Bui T.P."/>
            <person name="Wang J."/>
            <person name="Hugenholtz F."/>
            <person name="Plugge C.M."/>
            <person name="Peterson D.A."/>
            <person name="Hornef M.W."/>
            <person name="Baines J.F."/>
            <person name="Smidt H."/>
            <person name="Walter J."/>
            <person name="Kristiansen K."/>
            <person name="Nielsen H.B."/>
            <person name="Haller D."/>
            <person name="Overmann J."/>
            <person name="Stecher B."/>
            <person name="Clavel T."/>
        </authorList>
    </citation>
    <scope>NUCLEOTIDE SEQUENCE [LARGE SCALE GENOMIC DNA]</scope>
    <source>
        <strain evidence="2 3">DSM 28560</strain>
    </source>
</reference>
<dbReference type="Pfam" id="PF01381">
    <property type="entry name" value="HTH_3"/>
    <property type="match status" value="1"/>
</dbReference>
<dbReference type="Proteomes" id="UP000295710">
    <property type="component" value="Unassembled WGS sequence"/>
</dbReference>
<dbReference type="EMBL" id="SMMX01000006">
    <property type="protein sequence ID" value="TDA21993.1"/>
    <property type="molecule type" value="Genomic_DNA"/>
</dbReference>